<feature type="compositionally biased region" description="Basic and acidic residues" evidence="1">
    <location>
        <begin position="36"/>
        <end position="55"/>
    </location>
</feature>
<evidence type="ECO:0000313" key="2">
    <source>
        <dbReference type="EMBL" id="SVB83114.1"/>
    </source>
</evidence>
<proteinExistence type="predicted"/>
<feature type="region of interest" description="Disordered" evidence="1">
    <location>
        <begin position="1"/>
        <end position="120"/>
    </location>
</feature>
<accession>A0A382H749</accession>
<feature type="compositionally biased region" description="Basic residues" evidence="1">
    <location>
        <begin position="103"/>
        <end position="120"/>
    </location>
</feature>
<sequence length="120" mass="13360">PGGRLSTVDPQHRLHRHRRPQAGDRGDEAGGGIELVHSDPLHARGHDPRPHRSGDGHSGPVRGRQQGHGLLPGVRRRTALPGIRRPRGLRLGHQHLVADPGRGSRHDRVRCRRHPLPRRL</sequence>
<feature type="compositionally biased region" description="Basic residues" evidence="1">
    <location>
        <begin position="74"/>
        <end position="93"/>
    </location>
</feature>
<protein>
    <submittedName>
        <fullName evidence="2">Uncharacterized protein</fullName>
    </submittedName>
</protein>
<evidence type="ECO:0000256" key="1">
    <source>
        <dbReference type="SAM" id="MobiDB-lite"/>
    </source>
</evidence>
<feature type="non-terminal residue" evidence="2">
    <location>
        <position position="120"/>
    </location>
</feature>
<dbReference type="EMBL" id="UINC01059562">
    <property type="protein sequence ID" value="SVB83114.1"/>
    <property type="molecule type" value="Genomic_DNA"/>
</dbReference>
<organism evidence="2">
    <name type="scientific">marine metagenome</name>
    <dbReference type="NCBI Taxonomy" id="408172"/>
    <lineage>
        <taxon>unclassified sequences</taxon>
        <taxon>metagenomes</taxon>
        <taxon>ecological metagenomes</taxon>
    </lineage>
</organism>
<gene>
    <name evidence="2" type="ORF">METZ01_LOCUS235968</name>
</gene>
<dbReference type="AlphaFoldDB" id="A0A382H749"/>
<name>A0A382H749_9ZZZZ</name>
<feature type="non-terminal residue" evidence="2">
    <location>
        <position position="1"/>
    </location>
</feature>
<reference evidence="2" key="1">
    <citation type="submission" date="2018-05" db="EMBL/GenBank/DDBJ databases">
        <authorList>
            <person name="Lanie J.A."/>
            <person name="Ng W.-L."/>
            <person name="Kazmierczak K.M."/>
            <person name="Andrzejewski T.M."/>
            <person name="Davidsen T.M."/>
            <person name="Wayne K.J."/>
            <person name="Tettelin H."/>
            <person name="Glass J.I."/>
            <person name="Rusch D."/>
            <person name="Podicherti R."/>
            <person name="Tsui H.-C.T."/>
            <person name="Winkler M.E."/>
        </authorList>
    </citation>
    <scope>NUCLEOTIDE SEQUENCE</scope>
</reference>